<accession>A0A2K3Q9A1</accession>
<gene>
    <name evidence="1" type="ORF">TCAP_05937</name>
</gene>
<proteinExistence type="predicted"/>
<name>A0A2K3Q9A1_9HYPO</name>
<sequence>MAFCCAERQGAGRRKEAAAQRNFSIEVRPTRRVESMCAGAEISGCGMLRVTWQMELPDRQSG</sequence>
<protein>
    <submittedName>
        <fullName evidence="1">Uncharacterized protein</fullName>
    </submittedName>
</protein>
<dbReference type="Proteomes" id="UP000236621">
    <property type="component" value="Unassembled WGS sequence"/>
</dbReference>
<dbReference type="AlphaFoldDB" id="A0A2K3Q9A1"/>
<comment type="caution">
    <text evidence="1">The sequence shown here is derived from an EMBL/GenBank/DDBJ whole genome shotgun (WGS) entry which is preliminary data.</text>
</comment>
<evidence type="ECO:0000313" key="1">
    <source>
        <dbReference type="EMBL" id="PNY24118.1"/>
    </source>
</evidence>
<organism evidence="1 2">
    <name type="scientific">Tolypocladium capitatum</name>
    <dbReference type="NCBI Taxonomy" id="45235"/>
    <lineage>
        <taxon>Eukaryota</taxon>
        <taxon>Fungi</taxon>
        <taxon>Dikarya</taxon>
        <taxon>Ascomycota</taxon>
        <taxon>Pezizomycotina</taxon>
        <taxon>Sordariomycetes</taxon>
        <taxon>Hypocreomycetidae</taxon>
        <taxon>Hypocreales</taxon>
        <taxon>Ophiocordycipitaceae</taxon>
        <taxon>Tolypocladium</taxon>
    </lineage>
</organism>
<keyword evidence="2" id="KW-1185">Reference proteome</keyword>
<evidence type="ECO:0000313" key="2">
    <source>
        <dbReference type="Proteomes" id="UP000236621"/>
    </source>
</evidence>
<dbReference type="EMBL" id="NRSZ01000968">
    <property type="protein sequence ID" value="PNY24118.1"/>
    <property type="molecule type" value="Genomic_DNA"/>
</dbReference>
<reference evidence="1 2" key="1">
    <citation type="submission" date="2017-08" db="EMBL/GenBank/DDBJ databases">
        <title>Harnessing the power of phylogenomics to disentangle the directionality and signatures of interkingdom host jumping in the parasitic fungal genus Tolypocladium.</title>
        <authorList>
            <person name="Quandt C.A."/>
            <person name="Patterson W."/>
            <person name="Spatafora J.W."/>
        </authorList>
    </citation>
    <scope>NUCLEOTIDE SEQUENCE [LARGE SCALE GENOMIC DNA]</scope>
    <source>
        <strain evidence="1 2">CBS 113982</strain>
    </source>
</reference>